<accession>A0A7S0MVK2</accession>
<gene>
    <name evidence="2" type="ORF">CCUR1050_LOCUS27755</name>
</gene>
<name>A0A7S0MVK2_9CRYP</name>
<sequence>MLHPNLRGPQDDASQSGSSASQNALGLLRADSCRGWGWLLRTEQTPKLETDRNGSSVDNLWLVEVTVTGDETTMSVESAVKMLAAFSEKLFPYVTLHNPEERKVGP</sequence>
<organism evidence="2">
    <name type="scientific">Cryptomonas curvata</name>
    <dbReference type="NCBI Taxonomy" id="233186"/>
    <lineage>
        <taxon>Eukaryota</taxon>
        <taxon>Cryptophyceae</taxon>
        <taxon>Cryptomonadales</taxon>
        <taxon>Cryptomonadaceae</taxon>
        <taxon>Cryptomonas</taxon>
    </lineage>
</organism>
<evidence type="ECO:0000256" key="1">
    <source>
        <dbReference type="SAM" id="MobiDB-lite"/>
    </source>
</evidence>
<reference evidence="2" key="1">
    <citation type="submission" date="2021-01" db="EMBL/GenBank/DDBJ databases">
        <authorList>
            <person name="Corre E."/>
            <person name="Pelletier E."/>
            <person name="Niang G."/>
            <person name="Scheremetjew M."/>
            <person name="Finn R."/>
            <person name="Kale V."/>
            <person name="Holt S."/>
            <person name="Cochrane G."/>
            <person name="Meng A."/>
            <person name="Brown T."/>
            <person name="Cohen L."/>
        </authorList>
    </citation>
    <scope>NUCLEOTIDE SEQUENCE</scope>
    <source>
        <strain evidence="2">CCAP979/52</strain>
    </source>
</reference>
<dbReference type="EMBL" id="HBEZ01050525">
    <property type="protein sequence ID" value="CAD8652656.1"/>
    <property type="molecule type" value="Transcribed_RNA"/>
</dbReference>
<evidence type="ECO:0000313" key="2">
    <source>
        <dbReference type="EMBL" id="CAD8652656.1"/>
    </source>
</evidence>
<dbReference type="AlphaFoldDB" id="A0A7S0MVK2"/>
<feature type="compositionally biased region" description="Low complexity" evidence="1">
    <location>
        <begin position="11"/>
        <end position="22"/>
    </location>
</feature>
<feature type="region of interest" description="Disordered" evidence="1">
    <location>
        <begin position="1"/>
        <end position="22"/>
    </location>
</feature>
<proteinExistence type="predicted"/>
<protein>
    <submittedName>
        <fullName evidence="2">Uncharacterized protein</fullName>
    </submittedName>
</protein>